<dbReference type="Gene3D" id="3.40.50.720">
    <property type="entry name" value="NAD(P)-binding Rossmann-like Domain"/>
    <property type="match status" value="1"/>
</dbReference>
<proteinExistence type="predicted"/>
<feature type="domain" description="XdhC Rossmann" evidence="2">
    <location>
        <begin position="195"/>
        <end position="336"/>
    </location>
</feature>
<dbReference type="SUPFAM" id="SSF51735">
    <property type="entry name" value="NAD(P)-binding Rossmann-fold domains"/>
    <property type="match status" value="1"/>
</dbReference>
<dbReference type="Pfam" id="PF13478">
    <property type="entry name" value="XdhC_C"/>
    <property type="match status" value="1"/>
</dbReference>
<accession>A0A1H9QRT0</accession>
<evidence type="ECO:0000259" key="1">
    <source>
        <dbReference type="Pfam" id="PF02625"/>
    </source>
</evidence>
<dbReference type="EMBL" id="FOGP01000006">
    <property type="protein sequence ID" value="SER63168.1"/>
    <property type="molecule type" value="Genomic_DNA"/>
</dbReference>
<dbReference type="AlphaFoldDB" id="A0A1H9QRT0"/>
<name>A0A1H9QRT0_9ACTN</name>
<dbReference type="InterPro" id="IPR036291">
    <property type="entry name" value="NAD(P)-bd_dom_sf"/>
</dbReference>
<dbReference type="Proteomes" id="UP000199128">
    <property type="component" value="Unassembled WGS sequence"/>
</dbReference>
<feature type="domain" description="XdhC- CoxI" evidence="1">
    <location>
        <begin position="22"/>
        <end position="82"/>
    </location>
</feature>
<reference evidence="4" key="1">
    <citation type="submission" date="2016-10" db="EMBL/GenBank/DDBJ databases">
        <authorList>
            <person name="Varghese N."/>
            <person name="Submissions S."/>
        </authorList>
    </citation>
    <scope>NUCLEOTIDE SEQUENCE [LARGE SCALE GENOMIC DNA]</scope>
    <source>
        <strain evidence="4">KHGC19</strain>
    </source>
</reference>
<gene>
    <name evidence="3" type="ORF">SAMN05216446_1509</name>
</gene>
<dbReference type="Pfam" id="PF02625">
    <property type="entry name" value="XdhC_CoxI"/>
    <property type="match status" value="1"/>
</dbReference>
<dbReference type="InterPro" id="IPR052698">
    <property type="entry name" value="MoCofactor_Util/Proc"/>
</dbReference>
<evidence type="ECO:0000313" key="3">
    <source>
        <dbReference type="EMBL" id="SER63168.1"/>
    </source>
</evidence>
<dbReference type="InterPro" id="IPR027051">
    <property type="entry name" value="XdhC_Rossmann_dom"/>
</dbReference>
<dbReference type="RefSeq" id="WP_091009491.1">
    <property type="nucleotide sequence ID" value="NZ_FOGP01000006.1"/>
</dbReference>
<dbReference type="InterPro" id="IPR003777">
    <property type="entry name" value="XdhC_CoxI"/>
</dbReference>
<dbReference type="PANTHER" id="PTHR30388">
    <property type="entry name" value="ALDEHYDE OXIDOREDUCTASE MOLYBDENUM COFACTOR ASSEMBLY PROTEIN"/>
    <property type="match status" value="1"/>
</dbReference>
<evidence type="ECO:0000259" key="2">
    <source>
        <dbReference type="Pfam" id="PF13478"/>
    </source>
</evidence>
<organism evidence="3 4">
    <name type="scientific">Parafannyhessea umbonata</name>
    <dbReference type="NCBI Taxonomy" id="604330"/>
    <lineage>
        <taxon>Bacteria</taxon>
        <taxon>Bacillati</taxon>
        <taxon>Actinomycetota</taxon>
        <taxon>Coriobacteriia</taxon>
        <taxon>Coriobacteriales</taxon>
        <taxon>Atopobiaceae</taxon>
        <taxon>Parafannyhessea</taxon>
    </lineage>
</organism>
<protein>
    <submittedName>
        <fullName evidence="3">Xanthine dehydrogenase accessory factor</fullName>
    </submittedName>
</protein>
<evidence type="ECO:0000313" key="4">
    <source>
        <dbReference type="Proteomes" id="UP000199128"/>
    </source>
</evidence>
<dbReference type="PANTHER" id="PTHR30388:SF6">
    <property type="entry name" value="XANTHINE DEHYDROGENASE SUBUNIT A-RELATED"/>
    <property type="match status" value="1"/>
</dbReference>
<sequence>MLTDSHETMRDRAFVTRLLGELEAGRRFALATILATHGSMPRGASARMALIEDGSWLGTVGGGQIELMAQERCRRVLAGEEPDSLEWMTHAKTDMACGGDALVGISCWDAGREGLLRRLADVLGSEGTAWLLERWPVGDVTSGPVVGTPEVMLAGDSCPADGAADDFGSLLGEDVAWDEAGHRFAEPVGADPVCYVFGGGHVGRALTPVLASVGFRVVILDDRAGVAVPKDFPHAEKVIHADLRRIADYVDIHSRDYAVVTTHGHAWDIDVLEQLAPIRPAYVGCIGSRRKAGLARKTLAERGVSKEWLDSVHLPIGDDILAVTPPEIAISIAAEMIRARAELRPVRPHQASHAAC</sequence>